<dbReference type="InterPro" id="IPR042257">
    <property type="entry name" value="DGOK_C"/>
</dbReference>
<dbReference type="EMBL" id="VDDA01000055">
    <property type="protein sequence ID" value="TNC05874.1"/>
    <property type="molecule type" value="Genomic_DNA"/>
</dbReference>
<dbReference type="OrthoDB" id="256574at2"/>
<protein>
    <submittedName>
        <fullName evidence="1">2-dehydro-3-deoxygalactonokinase</fullName>
    </submittedName>
</protein>
<dbReference type="Gene3D" id="3.30.420.300">
    <property type="entry name" value="2-keto-3-deoxy-galactonokinase, substrate binding domain"/>
    <property type="match status" value="1"/>
</dbReference>
<reference evidence="1 2" key="1">
    <citation type="submission" date="2019-06" db="EMBL/GenBank/DDBJ databases">
        <title>Genome of Methylobacterium sp. 17Sr1-39.</title>
        <authorList>
            <person name="Seo T."/>
        </authorList>
    </citation>
    <scope>NUCLEOTIDE SEQUENCE [LARGE SCALE GENOMIC DNA]</scope>
    <source>
        <strain evidence="1 2">17Sr1-39</strain>
    </source>
</reference>
<accession>A0A5C4L630</accession>
<keyword evidence="2" id="KW-1185">Reference proteome</keyword>
<dbReference type="RefSeq" id="WP_139040660.1">
    <property type="nucleotide sequence ID" value="NZ_VDDA01000055.1"/>
</dbReference>
<dbReference type="GO" id="GO:0034194">
    <property type="term" value="P:D-galactonate catabolic process"/>
    <property type="evidence" value="ECO:0007669"/>
    <property type="project" value="InterPro"/>
</dbReference>
<gene>
    <name evidence="1" type="ORF">FF100_35235</name>
</gene>
<dbReference type="InterPro" id="IPR042258">
    <property type="entry name" value="DGOK_N"/>
</dbReference>
<dbReference type="Pfam" id="PF05035">
    <property type="entry name" value="DGOK"/>
    <property type="match status" value="1"/>
</dbReference>
<organism evidence="1 2">
    <name type="scientific">Methylobacterium terricola</name>
    <dbReference type="NCBI Taxonomy" id="2583531"/>
    <lineage>
        <taxon>Bacteria</taxon>
        <taxon>Pseudomonadati</taxon>
        <taxon>Pseudomonadota</taxon>
        <taxon>Alphaproteobacteria</taxon>
        <taxon>Hyphomicrobiales</taxon>
        <taxon>Methylobacteriaceae</taxon>
        <taxon>Methylobacterium</taxon>
    </lineage>
</organism>
<evidence type="ECO:0000313" key="1">
    <source>
        <dbReference type="EMBL" id="TNC05874.1"/>
    </source>
</evidence>
<keyword evidence="1" id="KW-0418">Kinase</keyword>
<comment type="caution">
    <text evidence="1">The sequence shown here is derived from an EMBL/GenBank/DDBJ whole genome shotgun (WGS) entry which is preliminary data.</text>
</comment>
<dbReference type="Gene3D" id="3.30.420.310">
    <property type="entry name" value="2-keto-3-deoxy-galactonokinase, C-terminal domain"/>
    <property type="match status" value="1"/>
</dbReference>
<dbReference type="CDD" id="cd24012">
    <property type="entry name" value="ASKHA_NBD_KDGal-kinase"/>
    <property type="match status" value="1"/>
</dbReference>
<proteinExistence type="predicted"/>
<dbReference type="InterPro" id="IPR007729">
    <property type="entry name" value="DGOK"/>
</dbReference>
<sequence length="292" mass="29780">MIAVDWGTSSARAYRLAPDGRLLERREGAGGILRVPEGGFPAALAAMVGDWLADGEAQVLLSGMVGSRQGWQEAPYLACPAGLDDLAGAVVPVPFEGAIVRLVPGLSAADPGGVPEVMRGEEVQVFGALGPGDADGLICLPGSHAKWARVADGRITGFSTHLTGEAFAALKDHTILGRMMTGTAAPGPAFEAGIARSAETGGLLHHLFGTRTLGLFGRLAPEDSASYLSGLLIGHEVAAAMTTPSLVRLLGSGPLMALYGRAIALKGGEAVAGDVDAAARGLALIGERTQWT</sequence>
<keyword evidence="1" id="KW-0808">Transferase</keyword>
<evidence type="ECO:0000313" key="2">
    <source>
        <dbReference type="Proteomes" id="UP000305267"/>
    </source>
</evidence>
<dbReference type="AlphaFoldDB" id="A0A5C4L630"/>
<name>A0A5C4L630_9HYPH</name>
<dbReference type="Proteomes" id="UP000305267">
    <property type="component" value="Unassembled WGS sequence"/>
</dbReference>
<dbReference type="GO" id="GO:0008671">
    <property type="term" value="F:2-dehydro-3-deoxygalactonokinase activity"/>
    <property type="evidence" value="ECO:0007669"/>
    <property type="project" value="InterPro"/>
</dbReference>